<dbReference type="GO" id="GO:0000981">
    <property type="term" value="F:DNA-binding transcription factor activity, RNA polymerase II-specific"/>
    <property type="evidence" value="ECO:0007669"/>
    <property type="project" value="TreeGrafter"/>
</dbReference>
<dbReference type="SMART" id="SM00355">
    <property type="entry name" value="ZnF_C2H2"/>
    <property type="match status" value="3"/>
</dbReference>
<feature type="compositionally biased region" description="Low complexity" evidence="8">
    <location>
        <begin position="575"/>
        <end position="589"/>
    </location>
</feature>
<feature type="region of interest" description="Disordered" evidence="8">
    <location>
        <begin position="816"/>
        <end position="890"/>
    </location>
</feature>
<evidence type="ECO:0000256" key="3">
    <source>
        <dbReference type="ARBA" id="ARBA00022771"/>
    </source>
</evidence>
<evidence type="ECO:0000256" key="7">
    <source>
        <dbReference type="PROSITE-ProRule" id="PRU00042"/>
    </source>
</evidence>
<feature type="compositionally biased region" description="Polar residues" evidence="8">
    <location>
        <begin position="147"/>
        <end position="161"/>
    </location>
</feature>
<feature type="domain" description="C2H2-type" evidence="9">
    <location>
        <begin position="725"/>
        <end position="754"/>
    </location>
</feature>
<dbReference type="PROSITE" id="PS00028">
    <property type="entry name" value="ZINC_FINGER_C2H2_1"/>
    <property type="match status" value="2"/>
</dbReference>
<dbReference type="GO" id="GO:0000978">
    <property type="term" value="F:RNA polymerase II cis-regulatory region sequence-specific DNA binding"/>
    <property type="evidence" value="ECO:0007669"/>
    <property type="project" value="TreeGrafter"/>
</dbReference>
<dbReference type="EMBL" id="MU793286">
    <property type="protein sequence ID" value="KAJ3787719.1"/>
    <property type="molecule type" value="Genomic_DNA"/>
</dbReference>
<feature type="region of interest" description="Disordered" evidence="8">
    <location>
        <begin position="610"/>
        <end position="645"/>
    </location>
</feature>
<reference evidence="10" key="1">
    <citation type="submission" date="2022-08" db="EMBL/GenBank/DDBJ databases">
        <authorList>
            <consortium name="DOE Joint Genome Institute"/>
            <person name="Min B."/>
            <person name="Riley R."/>
            <person name="Sierra-Patev S."/>
            <person name="Naranjo-Ortiz M."/>
            <person name="Looney B."/>
            <person name="Konkel Z."/>
            <person name="Slot J.C."/>
            <person name="Sakamoto Y."/>
            <person name="Steenwyk J.L."/>
            <person name="Rokas A."/>
            <person name="Carro J."/>
            <person name="Camarero S."/>
            <person name="Ferreira P."/>
            <person name="Molpeceres G."/>
            <person name="Ruiz-Duenas F.J."/>
            <person name="Serrano A."/>
            <person name="Henrissat B."/>
            <person name="Drula E."/>
            <person name="Hughes K.W."/>
            <person name="Mata J.L."/>
            <person name="Ishikawa N.K."/>
            <person name="Vargas-Isla R."/>
            <person name="Ushijima S."/>
            <person name="Smith C.A."/>
            <person name="Ahrendt S."/>
            <person name="Andreopoulos W."/>
            <person name="He G."/>
            <person name="Labutti K."/>
            <person name="Lipzen A."/>
            <person name="Ng V."/>
            <person name="Sandor L."/>
            <person name="Barry K."/>
            <person name="Martinez A.T."/>
            <person name="Xiao Y."/>
            <person name="Gibbons J.G."/>
            <person name="Terashima K."/>
            <person name="Hibbett D.S."/>
            <person name="Grigoriev I.V."/>
        </authorList>
    </citation>
    <scope>NUCLEOTIDE SEQUENCE</scope>
    <source>
        <strain evidence="10">TFB10291</strain>
    </source>
</reference>
<feature type="compositionally biased region" description="Polar residues" evidence="8">
    <location>
        <begin position="368"/>
        <end position="378"/>
    </location>
</feature>
<dbReference type="Pfam" id="PF00096">
    <property type="entry name" value="zf-C2H2"/>
    <property type="match status" value="2"/>
</dbReference>
<feature type="compositionally biased region" description="Polar residues" evidence="8">
    <location>
        <begin position="34"/>
        <end position="49"/>
    </location>
</feature>
<name>A0AA38KBE4_9AGAR</name>
<dbReference type="GO" id="GO:0000785">
    <property type="term" value="C:chromatin"/>
    <property type="evidence" value="ECO:0007669"/>
    <property type="project" value="TreeGrafter"/>
</dbReference>
<feature type="region of interest" description="Disordered" evidence="8">
    <location>
        <begin position="130"/>
        <end position="176"/>
    </location>
</feature>
<keyword evidence="2" id="KW-0677">Repeat</keyword>
<evidence type="ECO:0000256" key="6">
    <source>
        <dbReference type="ARBA" id="ARBA00023163"/>
    </source>
</evidence>
<feature type="region of interest" description="Disordered" evidence="8">
    <location>
        <begin position="553"/>
        <end position="591"/>
    </location>
</feature>
<feature type="domain" description="C2H2-type" evidence="9">
    <location>
        <begin position="755"/>
        <end position="784"/>
    </location>
</feature>
<evidence type="ECO:0000256" key="4">
    <source>
        <dbReference type="ARBA" id="ARBA00022833"/>
    </source>
</evidence>
<feature type="compositionally biased region" description="Low complexity" evidence="8">
    <location>
        <begin position="327"/>
        <end position="344"/>
    </location>
</feature>
<evidence type="ECO:0000256" key="5">
    <source>
        <dbReference type="ARBA" id="ARBA00023015"/>
    </source>
</evidence>
<accession>A0AA38KBE4</accession>
<comment type="caution">
    <text evidence="10">The sequence shown here is derived from an EMBL/GenBank/DDBJ whole genome shotgun (WGS) entry which is preliminary data.</text>
</comment>
<dbReference type="PROSITE" id="PS50157">
    <property type="entry name" value="ZINC_FINGER_C2H2_2"/>
    <property type="match status" value="3"/>
</dbReference>
<sequence>MDVRSNSSPFTNDLGDFHNPPASPPVTFALIPDNNETFVNNGGPQSPSFTGAELDISSYNNSPFSSHSELSFDDDFDYSSSAGFGLFSAESSHSAPGYDPSEYDNPTGNSLLMFNDNDYLSSYQGTYGDYSSPGSSNGSINEGIRSRASSVSSNHHQTQAHLSPHLQAQHLTRSPHMSVAQSFEGMSFHSPAWANESLPEHSPRHAQFQADVQSRSLSPHRAPGKPQSPPRLLMPDDEVPTINAPDDGDGGAGPALRIVPATPVSGGGAVTNQSGDQGSMPFRQDNNLAPFSNNQSQSWTPRHTPSPHPPDSDTRMETSTGHYQNFASSSSQSQASSSRLSNSNTFLFPSNALPRTRSKSDGALEQPSWDNQGMTSFDESAMANDGTVNMTDVSPPSSSNPNSGRLNSNFSFGGSPTSPQNGAGNAFLSIEASSLRRSKSDSYGRGGGHVRGSRSEDLRFGNVPGTNMAESGTGQQSNIGGGQGNGLLFPPSAHGDFIQHQQEQQRAHTPQYLLPRGHGHSYSYSGSGTGVPPNYEIGSLGLGSALPNLGAGMGLSSNNMGPGRQGSPMSHIRRTSSGSRSERGVSSWSHPNTMYDSSLGLNLGTGSNGGSNAGSISGSLRASPYPSPNVSPRGRYDELPPDALDFGLLSGGNPGFSSRSGTPNMPPMGLPSLPPLHSPGNAGKTMPSVVTVGGTNVPLVVSKPNVTTGRTAKASHNRRKQEATFVCPVPGCGSTFTRSFNLKGHIRSHNEEKPFLCHWPGCNKGFARQHDCKRHEQLHTNYRPFTCEGCQKPFARMDALNRHLRSEGGAECQRTLEQNGTLPPGVTSPKPNSRQSETNRTRARSSSRTNNGGHNTNNLQDSEPAKSLPIPITSAKDDGMKMETGGWASNQIMKTEDSGWSMGVAL</sequence>
<evidence type="ECO:0000256" key="8">
    <source>
        <dbReference type="SAM" id="MobiDB-lite"/>
    </source>
</evidence>
<feature type="compositionally biased region" description="Polar residues" evidence="8">
    <location>
        <begin position="852"/>
        <end position="861"/>
    </location>
</feature>
<dbReference type="PANTHER" id="PTHR14003:SF19">
    <property type="entry name" value="YY2 TRANSCRIPTION FACTOR"/>
    <property type="match status" value="1"/>
</dbReference>
<keyword evidence="4" id="KW-0862">Zinc</keyword>
<feature type="compositionally biased region" description="Polar residues" evidence="8">
    <location>
        <begin position="1"/>
        <end position="11"/>
    </location>
</feature>
<proteinExistence type="predicted"/>
<gene>
    <name evidence="10" type="ORF">GGU10DRAFT_331278</name>
</gene>
<evidence type="ECO:0000313" key="11">
    <source>
        <dbReference type="Proteomes" id="UP001163798"/>
    </source>
</evidence>
<dbReference type="GO" id="GO:0031519">
    <property type="term" value="C:PcG protein complex"/>
    <property type="evidence" value="ECO:0007669"/>
    <property type="project" value="TreeGrafter"/>
</dbReference>
<evidence type="ECO:0000313" key="10">
    <source>
        <dbReference type="EMBL" id="KAJ3787719.1"/>
    </source>
</evidence>
<keyword evidence="11" id="KW-1185">Reference proteome</keyword>
<feature type="compositionally biased region" description="Polar residues" evidence="8">
    <location>
        <begin position="317"/>
        <end position="326"/>
    </location>
</feature>
<feature type="compositionally biased region" description="Polar residues" evidence="8">
    <location>
        <begin position="410"/>
        <end position="423"/>
    </location>
</feature>
<feature type="region of interest" description="Disordered" evidence="8">
    <location>
        <begin position="467"/>
        <end position="486"/>
    </location>
</feature>
<evidence type="ECO:0000256" key="2">
    <source>
        <dbReference type="ARBA" id="ARBA00022737"/>
    </source>
</evidence>
<protein>
    <recommendedName>
        <fullName evidence="9">C2H2-type domain-containing protein</fullName>
    </recommendedName>
</protein>
<feature type="region of interest" description="Disordered" evidence="8">
    <location>
        <begin position="194"/>
        <end position="461"/>
    </location>
</feature>
<feature type="compositionally biased region" description="Polar residues" evidence="8">
    <location>
        <begin position="284"/>
        <end position="303"/>
    </location>
</feature>
<feature type="compositionally biased region" description="Low complexity" evidence="8">
    <location>
        <begin position="394"/>
        <end position="409"/>
    </location>
</feature>
<keyword evidence="5" id="KW-0805">Transcription regulation</keyword>
<dbReference type="InterPro" id="IPR013087">
    <property type="entry name" value="Znf_C2H2_type"/>
</dbReference>
<keyword evidence="3 7" id="KW-0863">Zinc-finger</keyword>
<evidence type="ECO:0000259" key="9">
    <source>
        <dbReference type="PROSITE" id="PS50157"/>
    </source>
</evidence>
<dbReference type="Gene3D" id="3.30.160.60">
    <property type="entry name" value="Classic Zinc Finger"/>
    <property type="match status" value="3"/>
</dbReference>
<organism evidence="10 11">
    <name type="scientific">Lentinula aff. detonsa</name>
    <dbReference type="NCBI Taxonomy" id="2804958"/>
    <lineage>
        <taxon>Eukaryota</taxon>
        <taxon>Fungi</taxon>
        <taxon>Dikarya</taxon>
        <taxon>Basidiomycota</taxon>
        <taxon>Agaricomycotina</taxon>
        <taxon>Agaricomycetes</taxon>
        <taxon>Agaricomycetidae</taxon>
        <taxon>Agaricales</taxon>
        <taxon>Marasmiineae</taxon>
        <taxon>Omphalotaceae</taxon>
        <taxon>Lentinula</taxon>
    </lineage>
</organism>
<keyword evidence="6" id="KW-0804">Transcription</keyword>
<feature type="domain" description="C2H2-type" evidence="9">
    <location>
        <begin position="785"/>
        <end position="812"/>
    </location>
</feature>
<dbReference type="GO" id="GO:0008270">
    <property type="term" value="F:zinc ion binding"/>
    <property type="evidence" value="ECO:0007669"/>
    <property type="project" value="UniProtKB-KW"/>
</dbReference>
<dbReference type="InterPro" id="IPR036236">
    <property type="entry name" value="Znf_C2H2_sf"/>
</dbReference>
<dbReference type="Proteomes" id="UP001163798">
    <property type="component" value="Unassembled WGS sequence"/>
</dbReference>
<keyword evidence="1" id="KW-0479">Metal-binding</keyword>
<feature type="region of interest" description="Disordered" evidence="8">
    <location>
        <begin position="90"/>
        <end position="110"/>
    </location>
</feature>
<dbReference type="GO" id="GO:0005667">
    <property type="term" value="C:transcription regulator complex"/>
    <property type="evidence" value="ECO:0007669"/>
    <property type="project" value="TreeGrafter"/>
</dbReference>
<dbReference type="FunFam" id="3.30.160.60:FF:000032">
    <property type="entry name" value="Krueppel-like factor 4"/>
    <property type="match status" value="1"/>
</dbReference>
<evidence type="ECO:0000256" key="1">
    <source>
        <dbReference type="ARBA" id="ARBA00022723"/>
    </source>
</evidence>
<dbReference type="PANTHER" id="PTHR14003">
    <property type="entry name" value="TRANSCRIPTIONAL REPRESSOR PROTEIN YY"/>
    <property type="match status" value="1"/>
</dbReference>
<dbReference type="SUPFAM" id="SSF57667">
    <property type="entry name" value="beta-beta-alpha zinc fingers"/>
    <property type="match status" value="3"/>
</dbReference>
<dbReference type="AlphaFoldDB" id="A0AA38KBE4"/>
<feature type="region of interest" description="Disordered" evidence="8">
    <location>
        <begin position="1"/>
        <end position="54"/>
    </location>
</feature>